<evidence type="ECO:0000313" key="1">
    <source>
        <dbReference type="EMBL" id="KAA5167930.1"/>
    </source>
</evidence>
<sequence length="109" mass="12834">MEIPALVFDKECKNLYHIYLFLIEDKWWGFGHSAHYLSMIYPKLEAIEVKNEDTDESIPCVCVSEYCLMNLSDYYDTLASDAYIQVSAPPTVYCYRKEYDNWCDQLTVC</sequence>
<dbReference type="EMBL" id="VWAW01000028">
    <property type="protein sequence ID" value="KAA5167930.1"/>
    <property type="molecule type" value="Genomic_DNA"/>
</dbReference>
<dbReference type="AlphaFoldDB" id="A0A642KIT2"/>
<comment type="caution">
    <text evidence="1">The sequence shown here is derived from an EMBL/GenBank/DDBJ whole genome shotgun (WGS) entry which is preliminary data.</text>
</comment>
<proteinExistence type="predicted"/>
<accession>A0A642KIT2</accession>
<dbReference type="Proteomes" id="UP000436803">
    <property type="component" value="Unassembled WGS sequence"/>
</dbReference>
<organism evidence="1 2">
    <name type="scientific">Bacteroides fragilis</name>
    <dbReference type="NCBI Taxonomy" id="817"/>
    <lineage>
        <taxon>Bacteria</taxon>
        <taxon>Pseudomonadati</taxon>
        <taxon>Bacteroidota</taxon>
        <taxon>Bacteroidia</taxon>
        <taxon>Bacteroidales</taxon>
        <taxon>Bacteroidaceae</taxon>
        <taxon>Bacteroides</taxon>
    </lineage>
</organism>
<name>A0A642KIT2_BACFG</name>
<evidence type="ECO:0000313" key="2">
    <source>
        <dbReference type="Proteomes" id="UP000436803"/>
    </source>
</evidence>
<gene>
    <name evidence="1" type="ORF">F2Z29_22095</name>
</gene>
<protein>
    <submittedName>
        <fullName evidence="1">Uncharacterized protein</fullName>
    </submittedName>
</protein>
<reference evidence="1 2" key="1">
    <citation type="journal article" date="2019" name="Nat. Med.">
        <title>A library of human gut bacterial isolates paired with longitudinal multiomics data enables mechanistic microbiome research.</title>
        <authorList>
            <person name="Poyet M."/>
            <person name="Groussin M."/>
            <person name="Gibbons S.M."/>
            <person name="Avila-Pacheco J."/>
            <person name="Jiang X."/>
            <person name="Kearney S.M."/>
            <person name="Perrotta A.R."/>
            <person name="Berdy B."/>
            <person name="Zhao S."/>
            <person name="Lieberman T.D."/>
            <person name="Swanson P.K."/>
            <person name="Smith M."/>
            <person name="Roesemann S."/>
            <person name="Alexander J.E."/>
            <person name="Rich S.A."/>
            <person name="Livny J."/>
            <person name="Vlamakis H."/>
            <person name="Clish C."/>
            <person name="Bullock K."/>
            <person name="Deik A."/>
            <person name="Scott J."/>
            <person name="Pierce K.A."/>
            <person name="Xavier R.J."/>
            <person name="Alm E.J."/>
        </authorList>
    </citation>
    <scope>NUCLEOTIDE SEQUENCE [LARGE SCALE GENOMIC DNA]</scope>
    <source>
        <strain evidence="1 2">BIOML-A7</strain>
    </source>
</reference>